<protein>
    <recommendedName>
        <fullName evidence="1">Methyltransferase type 11 domain-containing protein</fullName>
    </recommendedName>
</protein>
<proteinExistence type="predicted"/>
<gene>
    <name evidence="2" type="ORF">A3B50_01645</name>
</gene>
<dbReference type="EMBL" id="MGAQ01000010">
    <property type="protein sequence ID" value="OGK50958.1"/>
    <property type="molecule type" value="Genomic_DNA"/>
</dbReference>
<dbReference type="InterPro" id="IPR013216">
    <property type="entry name" value="Methyltransf_11"/>
</dbReference>
<dbReference type="AlphaFoldDB" id="A0A1F7J5U1"/>
<dbReference type="InterPro" id="IPR029063">
    <property type="entry name" value="SAM-dependent_MTases_sf"/>
</dbReference>
<dbReference type="Proteomes" id="UP000178558">
    <property type="component" value="Unassembled WGS sequence"/>
</dbReference>
<name>A0A1F7J5U1_9BACT</name>
<dbReference type="Gene3D" id="3.40.50.150">
    <property type="entry name" value="Vaccinia Virus protein VP39"/>
    <property type="match status" value="1"/>
</dbReference>
<reference evidence="2 3" key="1">
    <citation type="journal article" date="2016" name="Nat. Commun.">
        <title>Thousands of microbial genomes shed light on interconnected biogeochemical processes in an aquifer system.</title>
        <authorList>
            <person name="Anantharaman K."/>
            <person name="Brown C.T."/>
            <person name="Hug L.A."/>
            <person name="Sharon I."/>
            <person name="Castelle C.J."/>
            <person name="Probst A.J."/>
            <person name="Thomas B.C."/>
            <person name="Singh A."/>
            <person name="Wilkins M.J."/>
            <person name="Karaoz U."/>
            <person name="Brodie E.L."/>
            <person name="Williams K.H."/>
            <person name="Hubbard S.S."/>
            <person name="Banfield J.F."/>
        </authorList>
    </citation>
    <scope>NUCLEOTIDE SEQUENCE [LARGE SCALE GENOMIC DNA]</scope>
</reference>
<dbReference type="GO" id="GO:0008757">
    <property type="term" value="F:S-adenosylmethionine-dependent methyltransferase activity"/>
    <property type="evidence" value="ECO:0007669"/>
    <property type="project" value="InterPro"/>
</dbReference>
<dbReference type="SUPFAM" id="SSF53335">
    <property type="entry name" value="S-adenosyl-L-methionine-dependent methyltransferases"/>
    <property type="match status" value="1"/>
</dbReference>
<accession>A0A1F7J5U1</accession>
<evidence type="ECO:0000313" key="3">
    <source>
        <dbReference type="Proteomes" id="UP000178558"/>
    </source>
</evidence>
<sequence>MAERSGALNRALIPRTSDFGVRDYEAIFGLRPIEWSRMKGLVLELGSGTEESFARKLQSMNPNVEVVNVNPHLSDATIVPDPTKVTNLYLDTNQTRKAVAALAQGFLPFKDDSFEVLFAVHSAPEFLRKEEISILLQEGYRVLGPGGRGFFWPLIFQGVGSAQHVSSSDLFLAGVPYKSVDVDEKFRKKLKTPDYSTFLLVEKPPPHR</sequence>
<evidence type="ECO:0000313" key="2">
    <source>
        <dbReference type="EMBL" id="OGK50958.1"/>
    </source>
</evidence>
<comment type="caution">
    <text evidence="2">The sequence shown here is derived from an EMBL/GenBank/DDBJ whole genome shotgun (WGS) entry which is preliminary data.</text>
</comment>
<organism evidence="2 3">
    <name type="scientific">Candidatus Roizmanbacteria bacterium RIFCSPLOWO2_01_FULL_40_42</name>
    <dbReference type="NCBI Taxonomy" id="1802066"/>
    <lineage>
        <taxon>Bacteria</taxon>
        <taxon>Candidatus Roizmaniibacteriota</taxon>
    </lineage>
</organism>
<dbReference type="Pfam" id="PF08241">
    <property type="entry name" value="Methyltransf_11"/>
    <property type="match status" value="1"/>
</dbReference>
<evidence type="ECO:0000259" key="1">
    <source>
        <dbReference type="Pfam" id="PF08241"/>
    </source>
</evidence>
<feature type="domain" description="Methyltransferase type 11" evidence="1">
    <location>
        <begin position="44"/>
        <end position="150"/>
    </location>
</feature>